<dbReference type="EMBL" id="JBEOZM010000010">
    <property type="protein sequence ID" value="MER6270343.1"/>
    <property type="molecule type" value="Genomic_DNA"/>
</dbReference>
<sequence>MKWRTSTPDGKPDTTHTIRRSQTSNSVAKITKAKHLQKEGELLSVVRIFPKAAQEKGTDAPSGADPRAGSVVAHCSRYVGKRRRVIPE</sequence>
<name>A0ABV1TJY3_9ACTN</name>
<accession>A0ABV1TJY3</accession>
<feature type="region of interest" description="Disordered" evidence="1">
    <location>
        <begin position="1"/>
        <end position="29"/>
    </location>
</feature>
<evidence type="ECO:0000256" key="1">
    <source>
        <dbReference type="SAM" id="MobiDB-lite"/>
    </source>
</evidence>
<comment type="caution">
    <text evidence="2">The sequence shown here is derived from an EMBL/GenBank/DDBJ whole genome shotgun (WGS) entry which is preliminary data.</text>
</comment>
<dbReference type="RefSeq" id="WP_351958789.1">
    <property type="nucleotide sequence ID" value="NZ_JBEOZM010000010.1"/>
</dbReference>
<organism evidence="2 3">
    <name type="scientific">Streptomyces sp. 900105755</name>
    <dbReference type="NCBI Taxonomy" id="3154389"/>
    <lineage>
        <taxon>Bacteria</taxon>
        <taxon>Bacillati</taxon>
        <taxon>Actinomycetota</taxon>
        <taxon>Actinomycetes</taxon>
        <taxon>Kitasatosporales</taxon>
        <taxon>Streptomycetaceae</taxon>
        <taxon>Streptomyces</taxon>
    </lineage>
</organism>
<evidence type="ECO:0000313" key="3">
    <source>
        <dbReference type="Proteomes" id="UP001490365"/>
    </source>
</evidence>
<proteinExistence type="predicted"/>
<gene>
    <name evidence="2" type="ORF">ABT211_24050</name>
</gene>
<dbReference type="Proteomes" id="UP001490365">
    <property type="component" value="Unassembled WGS sequence"/>
</dbReference>
<evidence type="ECO:0000313" key="2">
    <source>
        <dbReference type="EMBL" id="MER6270343.1"/>
    </source>
</evidence>
<keyword evidence="3" id="KW-1185">Reference proteome</keyword>
<reference evidence="2 3" key="1">
    <citation type="submission" date="2024-06" db="EMBL/GenBank/DDBJ databases">
        <title>The Natural Products Discovery Center: Release of the First 8490 Sequenced Strains for Exploring Actinobacteria Biosynthetic Diversity.</title>
        <authorList>
            <person name="Kalkreuter E."/>
            <person name="Kautsar S.A."/>
            <person name="Yang D."/>
            <person name="Bader C.D."/>
            <person name="Teijaro C.N."/>
            <person name="Fluegel L."/>
            <person name="Davis C.M."/>
            <person name="Simpson J.R."/>
            <person name="Lauterbach L."/>
            <person name="Steele A.D."/>
            <person name="Gui C."/>
            <person name="Meng S."/>
            <person name="Li G."/>
            <person name="Viehrig K."/>
            <person name="Ye F."/>
            <person name="Su P."/>
            <person name="Kiefer A.F."/>
            <person name="Nichols A."/>
            <person name="Cepeda A.J."/>
            <person name="Yan W."/>
            <person name="Fan B."/>
            <person name="Jiang Y."/>
            <person name="Adhikari A."/>
            <person name="Zheng C.-J."/>
            <person name="Schuster L."/>
            <person name="Cowan T.M."/>
            <person name="Smanski M.J."/>
            <person name="Chevrette M.G."/>
            <person name="De Carvalho L.P.S."/>
            <person name="Shen B."/>
        </authorList>
    </citation>
    <scope>NUCLEOTIDE SEQUENCE [LARGE SCALE GENOMIC DNA]</scope>
    <source>
        <strain evidence="2 3">NPDC001694</strain>
    </source>
</reference>
<protein>
    <submittedName>
        <fullName evidence="2">Uncharacterized protein</fullName>
    </submittedName>
</protein>